<dbReference type="InterPro" id="IPR011059">
    <property type="entry name" value="Metal-dep_hydrolase_composite"/>
</dbReference>
<feature type="domain" description="Amidohydrolase 3" evidence="1">
    <location>
        <begin position="45"/>
        <end position="316"/>
    </location>
</feature>
<gene>
    <name evidence="2" type="ORF">FHS16_002795</name>
</gene>
<sequence length="395" mass="42899">MSITQINRVRINEGLFDLTLDLEKGLISRIAPSTNASAGVNTSSVRDAEGLHYLPSTTDMHIHLDKHFLGEPWRPLQPFITLPGQLSFEKTMLASLPTTVAERARRLIQLLLSHGTTKIRTHVDVDPQIGISHLEHVLQVREEYRGVMEIEIVAFPQQGLLRSDSIKVMKDALRAGAEYVGGVDPAGLDRQVDRSLEATFELSAEFNAGVDLHLHDPGHLGLYTISRFADLTLQADKGGRTAVSHAYCLGQVSESESRELAQQLKSADVAIITSVPLDRAMPRVDQLIAEGVTVHVGSDNILDAWSPFGNGDLLARGAKLAEKFGWILDDALLQTYPLISENPLTPKEGDAASFILAAATNAKHAIASAPIREAAFSGGKLVGGKWSEQFSLISI</sequence>
<reference evidence="2 3" key="1">
    <citation type="submission" date="2020-08" db="EMBL/GenBank/DDBJ databases">
        <title>Genomic Encyclopedia of Type Strains, Phase III (KMG-III): the genomes of soil and plant-associated and newly described type strains.</title>
        <authorList>
            <person name="Whitman W."/>
        </authorList>
    </citation>
    <scope>NUCLEOTIDE SEQUENCE [LARGE SCALE GENOMIC DNA]</scope>
    <source>
        <strain evidence="2 3">CECT 8234</strain>
    </source>
</reference>
<dbReference type="PANTHER" id="PTHR32027:SF9">
    <property type="entry name" value="BLL3847 PROTEIN"/>
    <property type="match status" value="1"/>
</dbReference>
<dbReference type="Proteomes" id="UP000518605">
    <property type="component" value="Unassembled WGS sequence"/>
</dbReference>
<comment type="caution">
    <text evidence="2">The sequence shown here is derived from an EMBL/GenBank/DDBJ whole genome shotgun (WGS) entry which is preliminary data.</text>
</comment>
<proteinExistence type="predicted"/>
<evidence type="ECO:0000259" key="1">
    <source>
        <dbReference type="Pfam" id="PF07969"/>
    </source>
</evidence>
<evidence type="ECO:0000313" key="2">
    <source>
        <dbReference type="EMBL" id="MBB3152738.1"/>
    </source>
</evidence>
<dbReference type="InterPro" id="IPR032466">
    <property type="entry name" value="Metal_Hydrolase"/>
</dbReference>
<keyword evidence="2" id="KW-0378">Hydrolase</keyword>
<evidence type="ECO:0000313" key="3">
    <source>
        <dbReference type="Proteomes" id="UP000518605"/>
    </source>
</evidence>
<dbReference type="Pfam" id="PF07969">
    <property type="entry name" value="Amidohydro_3"/>
    <property type="match status" value="1"/>
</dbReference>
<dbReference type="Gene3D" id="2.30.40.10">
    <property type="entry name" value="Urease, subunit C, domain 1"/>
    <property type="match status" value="1"/>
</dbReference>
<protein>
    <submittedName>
        <fullName evidence="2">Cytosine/adenosine deaminase-related metal-dependent hydrolase</fullName>
    </submittedName>
</protein>
<dbReference type="InterPro" id="IPR052349">
    <property type="entry name" value="Metallo-hydrolase_Enzymes"/>
</dbReference>
<accession>A0A7W5GAX0</accession>
<dbReference type="GO" id="GO:0016814">
    <property type="term" value="F:hydrolase activity, acting on carbon-nitrogen (but not peptide) bonds, in cyclic amidines"/>
    <property type="evidence" value="ECO:0007669"/>
    <property type="project" value="TreeGrafter"/>
</dbReference>
<dbReference type="InterPro" id="IPR013108">
    <property type="entry name" value="Amidohydro_3"/>
</dbReference>
<dbReference type="EMBL" id="JACHXW010000007">
    <property type="protein sequence ID" value="MBB3152738.1"/>
    <property type="molecule type" value="Genomic_DNA"/>
</dbReference>
<dbReference type="AlphaFoldDB" id="A0A7W5GAX0"/>
<dbReference type="CDD" id="cd01293">
    <property type="entry name" value="Bact_CD"/>
    <property type="match status" value="1"/>
</dbReference>
<name>A0A7W5GAX0_9BACL</name>
<dbReference type="SUPFAM" id="SSF51556">
    <property type="entry name" value="Metallo-dependent hydrolases"/>
    <property type="match status" value="1"/>
</dbReference>
<keyword evidence="3" id="KW-1185">Reference proteome</keyword>
<dbReference type="Gene3D" id="3.20.20.140">
    <property type="entry name" value="Metal-dependent hydrolases"/>
    <property type="match status" value="1"/>
</dbReference>
<dbReference type="RefSeq" id="WP_183562971.1">
    <property type="nucleotide sequence ID" value="NZ_CBCSLB010000006.1"/>
</dbReference>
<organism evidence="2 3">
    <name type="scientific">Paenibacillus endophyticus</name>
    <dbReference type="NCBI Taxonomy" id="1294268"/>
    <lineage>
        <taxon>Bacteria</taxon>
        <taxon>Bacillati</taxon>
        <taxon>Bacillota</taxon>
        <taxon>Bacilli</taxon>
        <taxon>Bacillales</taxon>
        <taxon>Paenibacillaceae</taxon>
        <taxon>Paenibacillus</taxon>
    </lineage>
</organism>
<dbReference type="PANTHER" id="PTHR32027">
    <property type="entry name" value="CYTOSINE DEAMINASE"/>
    <property type="match status" value="1"/>
</dbReference>